<dbReference type="Proteomes" id="UP000828941">
    <property type="component" value="Chromosome 6"/>
</dbReference>
<evidence type="ECO:0000313" key="1">
    <source>
        <dbReference type="EMBL" id="KAI4334739.1"/>
    </source>
</evidence>
<keyword evidence="2" id="KW-1185">Reference proteome</keyword>
<accession>A0ACB9NEG6</accession>
<evidence type="ECO:0000313" key="2">
    <source>
        <dbReference type="Proteomes" id="UP000828941"/>
    </source>
</evidence>
<dbReference type="EMBL" id="CM039431">
    <property type="protein sequence ID" value="KAI4334739.1"/>
    <property type="molecule type" value="Genomic_DNA"/>
</dbReference>
<reference evidence="1 2" key="1">
    <citation type="journal article" date="2022" name="DNA Res.">
        <title>Chromosomal-level genome assembly of the orchid tree Bauhinia variegata (Leguminosae; Cercidoideae) supports the allotetraploid origin hypothesis of Bauhinia.</title>
        <authorList>
            <person name="Zhong Y."/>
            <person name="Chen Y."/>
            <person name="Zheng D."/>
            <person name="Pang J."/>
            <person name="Liu Y."/>
            <person name="Luo S."/>
            <person name="Meng S."/>
            <person name="Qian L."/>
            <person name="Wei D."/>
            <person name="Dai S."/>
            <person name="Zhou R."/>
        </authorList>
    </citation>
    <scope>NUCLEOTIDE SEQUENCE [LARGE SCALE GENOMIC DNA]</scope>
    <source>
        <strain evidence="1">BV-YZ2020</strain>
    </source>
</reference>
<organism evidence="1 2">
    <name type="scientific">Bauhinia variegata</name>
    <name type="common">Purple orchid tree</name>
    <name type="synonym">Phanera variegata</name>
    <dbReference type="NCBI Taxonomy" id="167791"/>
    <lineage>
        <taxon>Eukaryota</taxon>
        <taxon>Viridiplantae</taxon>
        <taxon>Streptophyta</taxon>
        <taxon>Embryophyta</taxon>
        <taxon>Tracheophyta</taxon>
        <taxon>Spermatophyta</taxon>
        <taxon>Magnoliopsida</taxon>
        <taxon>eudicotyledons</taxon>
        <taxon>Gunneridae</taxon>
        <taxon>Pentapetalae</taxon>
        <taxon>rosids</taxon>
        <taxon>fabids</taxon>
        <taxon>Fabales</taxon>
        <taxon>Fabaceae</taxon>
        <taxon>Cercidoideae</taxon>
        <taxon>Cercideae</taxon>
        <taxon>Bauhiniinae</taxon>
        <taxon>Bauhinia</taxon>
    </lineage>
</organism>
<comment type="caution">
    <text evidence="1">The sequence shown here is derived from an EMBL/GenBank/DDBJ whole genome shotgun (WGS) entry which is preliminary data.</text>
</comment>
<protein>
    <submittedName>
        <fullName evidence="1">Uncharacterized protein</fullName>
    </submittedName>
</protein>
<sequence>MADFLGLTFNESTEVGKAVKLKQRIKKEKSILIIVNDIWEEFELECLGIPLGDEHKGCKLLLTSRNMNVLKSEMGIQKAFQLEVLKEYEARSLFEKMAGDVVKDRQAIATEIVKRCAGLPVLIVTITNALRNKEVYVWKDALKRLQRFDRQGMHQKVYLAVELSYNYLESEEKSLF</sequence>
<gene>
    <name evidence="1" type="ORF">L6164_013451</name>
</gene>
<proteinExistence type="predicted"/>
<name>A0ACB9NEG6_BAUVA</name>